<organism evidence="2 3">
    <name type="scientific">Flagellimonas ochracea</name>
    <dbReference type="NCBI Taxonomy" id="2696472"/>
    <lineage>
        <taxon>Bacteria</taxon>
        <taxon>Pseudomonadati</taxon>
        <taxon>Bacteroidota</taxon>
        <taxon>Flavobacteriia</taxon>
        <taxon>Flavobacteriales</taxon>
        <taxon>Flavobacteriaceae</taxon>
        <taxon>Flagellimonas</taxon>
    </lineage>
</organism>
<evidence type="ECO:0000313" key="2">
    <source>
        <dbReference type="EMBL" id="NAY93408.1"/>
    </source>
</evidence>
<comment type="caution">
    <text evidence="2">The sequence shown here is derived from an EMBL/GenBank/DDBJ whole genome shotgun (WGS) entry which is preliminary data.</text>
</comment>
<dbReference type="RefSeq" id="WP_166524817.1">
    <property type="nucleotide sequence ID" value="NZ_JAAABI010000009.1"/>
</dbReference>
<dbReference type="InterPro" id="IPR029058">
    <property type="entry name" value="AB_hydrolase_fold"/>
</dbReference>
<dbReference type="Gene3D" id="3.40.50.1820">
    <property type="entry name" value="alpha/beta hydrolase"/>
    <property type="match status" value="1"/>
</dbReference>
<dbReference type="SUPFAM" id="SSF53474">
    <property type="entry name" value="alpha/beta-Hydrolases"/>
    <property type="match status" value="1"/>
</dbReference>
<evidence type="ECO:0000313" key="3">
    <source>
        <dbReference type="Proteomes" id="UP000667650"/>
    </source>
</evidence>
<keyword evidence="1" id="KW-0732">Signal</keyword>
<protein>
    <recommendedName>
        <fullName evidence="4">Alpha/beta hydrolase</fullName>
    </recommendedName>
</protein>
<accession>A0A964TFM1</accession>
<evidence type="ECO:0000256" key="1">
    <source>
        <dbReference type="SAM" id="SignalP"/>
    </source>
</evidence>
<evidence type="ECO:0008006" key="4">
    <source>
        <dbReference type="Google" id="ProtNLM"/>
    </source>
</evidence>
<feature type="chain" id="PRO_5037951810" description="Alpha/beta hydrolase" evidence="1">
    <location>
        <begin position="22"/>
        <end position="312"/>
    </location>
</feature>
<keyword evidence="3" id="KW-1185">Reference proteome</keyword>
<sequence length="312" mass="34030">MKAKICNLLILLVVVFYSCNNDDGVSDQDPNPNPNPNFNIGSFDSTIQAPFGDLDYRVYYPEGFSGETFVIHVSRGGNGIGDDRGQLTAYVDAYVQEGYVVMQIDHRLAGNDIETIARYRGEEIQFIAQQIVEGTIDYGDFQGTIDVEKQGFSGHSGGCMEGLMAAGTVMTHGNYKVPQIKAVYGMSPAGYDPDQFGIAQNPNGYAQIEGTAVFLIIGEAEKDINGPGTFMAEDWRLQAFDAMVADGMKCQILVRGNNTDHLDVKGENPGIEEFNIANSVAMFETYLRGNDRSQELGNLALPGSNEIEVSKK</sequence>
<dbReference type="EMBL" id="JAAABI010000009">
    <property type="protein sequence ID" value="NAY93408.1"/>
    <property type="molecule type" value="Genomic_DNA"/>
</dbReference>
<reference evidence="2" key="1">
    <citation type="submission" date="2020-01" db="EMBL/GenBank/DDBJ databases">
        <title>Muricauda ochracea sp. nov., isolated from a tidal flat of Garorim bay in Korea.</title>
        <authorList>
            <person name="Kim D."/>
            <person name="Yoo Y."/>
            <person name="Kim J.-J."/>
        </authorList>
    </citation>
    <scope>NUCLEOTIDE SEQUENCE</scope>
    <source>
        <strain evidence="2">JGD-17</strain>
    </source>
</reference>
<dbReference type="Proteomes" id="UP000667650">
    <property type="component" value="Unassembled WGS sequence"/>
</dbReference>
<dbReference type="PROSITE" id="PS51257">
    <property type="entry name" value="PROKAR_LIPOPROTEIN"/>
    <property type="match status" value="1"/>
</dbReference>
<name>A0A964TFM1_9FLAO</name>
<gene>
    <name evidence="2" type="ORF">GTQ34_15970</name>
</gene>
<proteinExistence type="predicted"/>
<dbReference type="AlphaFoldDB" id="A0A964TFM1"/>
<feature type="signal peptide" evidence="1">
    <location>
        <begin position="1"/>
        <end position="21"/>
    </location>
</feature>